<dbReference type="RefSeq" id="XP_068352640.1">
    <property type="nucleotide sequence ID" value="XM_068509436.1"/>
</dbReference>
<evidence type="ECO:0000256" key="1">
    <source>
        <dbReference type="SAM" id="Phobius"/>
    </source>
</evidence>
<dbReference type="VEuPathDB" id="TrichDB:TRFO_34044"/>
<feature type="transmembrane region" description="Helical" evidence="1">
    <location>
        <begin position="258"/>
        <end position="278"/>
    </location>
</feature>
<name>A0A1J4JM52_9EUKA</name>
<evidence type="ECO:0000313" key="3">
    <source>
        <dbReference type="Proteomes" id="UP000179807"/>
    </source>
</evidence>
<dbReference type="GeneID" id="94844140"/>
<feature type="transmembrane region" description="Helical" evidence="1">
    <location>
        <begin position="323"/>
        <end position="344"/>
    </location>
</feature>
<keyword evidence="1" id="KW-0812">Transmembrane</keyword>
<proteinExistence type="predicted"/>
<protein>
    <submittedName>
        <fullName evidence="2">Uncharacterized protein</fullName>
    </submittedName>
</protein>
<evidence type="ECO:0000313" key="2">
    <source>
        <dbReference type="EMBL" id="OHS99503.1"/>
    </source>
</evidence>
<reference evidence="2" key="1">
    <citation type="submission" date="2016-10" db="EMBL/GenBank/DDBJ databases">
        <authorList>
            <person name="Benchimol M."/>
            <person name="Almeida L.G."/>
            <person name="Vasconcelos A.T."/>
            <person name="Perreira-Neves A."/>
            <person name="Rosa I.A."/>
            <person name="Tasca T."/>
            <person name="Bogo M.R."/>
            <person name="de Souza W."/>
        </authorList>
    </citation>
    <scope>NUCLEOTIDE SEQUENCE [LARGE SCALE GENOMIC DNA]</scope>
    <source>
        <strain evidence="2">K</strain>
    </source>
</reference>
<accession>A0A1J4JM52</accession>
<feature type="transmembrane region" description="Helical" evidence="1">
    <location>
        <begin position="350"/>
        <end position="373"/>
    </location>
</feature>
<feature type="transmembrane region" description="Helical" evidence="1">
    <location>
        <begin position="25"/>
        <end position="53"/>
    </location>
</feature>
<sequence>MIVDKNYEIYKNANDYKHKSLTVSLYTLVVIEVVVFLVAVFLICISAYLMALYGPKPTESRQLHESSSIFNRAISSFLCYKISDYLSMPSSIYSNRSYVINLLNSAKSMKTISQIFYDYNLSNISTNSLDKPKLKNNSQIYLNKSLKSNYEQVDRNANSEYDNVSKFDLRMTKEAEKGAIINLNYYIETFDILLSFVDRNYSSTLEFINNEDYVEIVERVTLTTNMVLQIYKNKIIKINQSAGYLINFYKYISDYLNYVYSVELIVLIVCVCILAHTIRLRCVEILKIPKSSVSIVYHYFFDQLPFSETRFLSKSTKSAIREFFEYFVFFIIFLVQLLIFYAFFASAQKIVGNLSNISISVFNTASIYPYYFIGLYQELFLFSNHSNKRDYMFNVLLDARILLRISDTNKNETEIVPDLNINEIKPIFPFVSIPVRPVKVHNYYLNDAATRSNQLFHWIRKIIFSLIESLLSVQNGIGNILSSNIDILFLFMPFANDYMADEITIFIWTLCSQHVGFGFTIVLMFFSIISLCTYSIKRMLFMLRSTKFTNRIIALAPMDTPFVDPVSGSFVYPTPPPAVGTSDIISNFPVGFITVDKTDTIIDMNETAQEFYGGSDIIGCKTIEIKLTKSYTDDGKTRKFVVQKGKMRKLPYLYPYEEIDGYEYLFINETTKQYNTEIQIKQLNTELIEQHKLLMPASLGNYHNFDIDHIIFLKQYCFVDIEFPDDFENDYFMAIKENVFDIASQFSTLFFLNYRRSSTYALFSSFNVRSHQRQFIRDALKCAQCLYSLFNNNRETNKVKIVISQGKKCISCLNDKRNVSFTFHSKSNYKSAKLMMQANPGDIIIEKSLLNYATDIDIKYNQSETFSINGNTCEYVVLDKGIQFTDGFRYNPTNL</sequence>
<dbReference type="EMBL" id="MLAK01001002">
    <property type="protein sequence ID" value="OHS99503.1"/>
    <property type="molecule type" value="Genomic_DNA"/>
</dbReference>
<keyword evidence="3" id="KW-1185">Reference proteome</keyword>
<organism evidence="2 3">
    <name type="scientific">Tritrichomonas foetus</name>
    <dbReference type="NCBI Taxonomy" id="1144522"/>
    <lineage>
        <taxon>Eukaryota</taxon>
        <taxon>Metamonada</taxon>
        <taxon>Parabasalia</taxon>
        <taxon>Tritrichomonadida</taxon>
        <taxon>Tritrichomonadidae</taxon>
        <taxon>Tritrichomonas</taxon>
    </lineage>
</organism>
<gene>
    <name evidence="2" type="ORF">TRFO_34044</name>
</gene>
<keyword evidence="1" id="KW-0472">Membrane</keyword>
<keyword evidence="1" id="KW-1133">Transmembrane helix</keyword>
<comment type="caution">
    <text evidence="2">The sequence shown here is derived from an EMBL/GenBank/DDBJ whole genome shotgun (WGS) entry which is preliminary data.</text>
</comment>
<feature type="transmembrane region" description="Helical" evidence="1">
    <location>
        <begin position="515"/>
        <end position="536"/>
    </location>
</feature>
<dbReference type="AlphaFoldDB" id="A0A1J4JM52"/>
<dbReference type="Proteomes" id="UP000179807">
    <property type="component" value="Unassembled WGS sequence"/>
</dbReference>